<evidence type="ECO:0000259" key="1">
    <source>
        <dbReference type="Pfam" id="PF16177"/>
    </source>
</evidence>
<dbReference type="InterPro" id="IPR042099">
    <property type="entry name" value="ANL_N_sf"/>
</dbReference>
<comment type="caution">
    <text evidence="2">The sequence shown here is derived from an EMBL/GenBank/DDBJ whole genome shotgun (WGS) entry which is preliminary data.</text>
</comment>
<evidence type="ECO:0000313" key="2">
    <source>
        <dbReference type="EMBL" id="MCB5411990.1"/>
    </source>
</evidence>
<dbReference type="Pfam" id="PF16177">
    <property type="entry name" value="ACAS_N"/>
    <property type="match status" value="1"/>
</dbReference>
<proteinExistence type="predicted"/>
<reference evidence="2 3" key="1">
    <citation type="submission" date="2020-07" db="EMBL/GenBank/DDBJ databases">
        <title>Pseudogemmobacter sp. nov., isolated from poultry manure in Taiwan.</title>
        <authorList>
            <person name="Lin S.-Y."/>
            <person name="Tang Y.-S."/>
            <person name="Young C.-C."/>
        </authorList>
    </citation>
    <scope>NUCLEOTIDE SEQUENCE [LARGE SCALE GENOMIC DNA]</scope>
    <source>
        <strain evidence="2 3">CC-YST710</strain>
    </source>
</reference>
<name>A0ABS8CS58_9RHOB</name>
<dbReference type="EC" id="6.2.1.1" evidence="2"/>
<dbReference type="RefSeq" id="WP_290427263.1">
    <property type="nucleotide sequence ID" value="NZ_JACDXX010000025.1"/>
</dbReference>
<dbReference type="Gene3D" id="3.40.50.12780">
    <property type="entry name" value="N-terminal domain of ligase-like"/>
    <property type="match status" value="1"/>
</dbReference>
<accession>A0ABS8CS58</accession>
<organism evidence="2 3">
    <name type="scientific">Pseudogemmobacter faecipullorum</name>
    <dbReference type="NCBI Taxonomy" id="2755041"/>
    <lineage>
        <taxon>Bacteria</taxon>
        <taxon>Pseudomonadati</taxon>
        <taxon>Pseudomonadota</taxon>
        <taxon>Alphaproteobacteria</taxon>
        <taxon>Rhodobacterales</taxon>
        <taxon>Paracoccaceae</taxon>
        <taxon>Pseudogemmobacter</taxon>
    </lineage>
</organism>
<dbReference type="PANTHER" id="PTHR24095">
    <property type="entry name" value="ACETYL-COENZYME A SYNTHETASE"/>
    <property type="match status" value="1"/>
</dbReference>
<sequence>MKDQPDTKTLYPPSAAFVAGSHLDAAGYASRYAHSVDAPEAFWGEEGLRLDWIRPYTKVKNTSFAPGAVSIRWYEDGILNVAANCIDRHLIDRAEQTAIIWEPDDPAEPAKHISYRELLEQVS</sequence>
<dbReference type="PANTHER" id="PTHR24095:SF243">
    <property type="entry name" value="ACETYL-COENZYME A SYNTHETASE"/>
    <property type="match status" value="1"/>
</dbReference>
<evidence type="ECO:0000313" key="3">
    <source>
        <dbReference type="Proteomes" id="UP001198571"/>
    </source>
</evidence>
<dbReference type="Proteomes" id="UP001198571">
    <property type="component" value="Unassembled WGS sequence"/>
</dbReference>
<dbReference type="InterPro" id="IPR032387">
    <property type="entry name" value="ACAS_N"/>
</dbReference>
<protein>
    <submittedName>
        <fullName evidence="2">Acetyl-coenzyme A synthetase</fullName>
        <ecNumber evidence="2">6.2.1.1</ecNumber>
    </submittedName>
</protein>
<dbReference type="EMBL" id="JACDXX010000025">
    <property type="protein sequence ID" value="MCB5411990.1"/>
    <property type="molecule type" value="Genomic_DNA"/>
</dbReference>
<dbReference type="GO" id="GO:0003987">
    <property type="term" value="F:acetate-CoA ligase activity"/>
    <property type="evidence" value="ECO:0007669"/>
    <property type="project" value="UniProtKB-EC"/>
</dbReference>
<feature type="domain" description="Acetyl-coenzyme A synthetase N-terminal" evidence="1">
    <location>
        <begin position="28"/>
        <end position="85"/>
    </location>
</feature>
<dbReference type="SUPFAM" id="SSF56801">
    <property type="entry name" value="Acetyl-CoA synthetase-like"/>
    <property type="match status" value="1"/>
</dbReference>
<feature type="non-terminal residue" evidence="2">
    <location>
        <position position="123"/>
    </location>
</feature>
<keyword evidence="2" id="KW-0436">Ligase</keyword>
<gene>
    <name evidence="2" type="ORF">H0485_18550</name>
</gene>
<keyword evidence="3" id="KW-1185">Reference proteome</keyword>